<reference evidence="2 3" key="1">
    <citation type="journal article" date="2012" name="Genome Biol.">
        <title>Genome and low-iron response of an oceanic diatom adapted to chronic iron limitation.</title>
        <authorList>
            <person name="Lommer M."/>
            <person name="Specht M."/>
            <person name="Roy A.S."/>
            <person name="Kraemer L."/>
            <person name="Andreson R."/>
            <person name="Gutowska M.A."/>
            <person name="Wolf J."/>
            <person name="Bergner S.V."/>
            <person name="Schilhabel M.B."/>
            <person name="Klostermeier U.C."/>
            <person name="Beiko R.G."/>
            <person name="Rosenstiel P."/>
            <person name="Hippler M."/>
            <person name="Laroche J."/>
        </authorList>
    </citation>
    <scope>NUCLEOTIDE SEQUENCE [LARGE SCALE GENOMIC DNA]</scope>
    <source>
        <strain evidence="2 3">CCMP1005</strain>
    </source>
</reference>
<feature type="non-terminal residue" evidence="2">
    <location>
        <position position="88"/>
    </location>
</feature>
<evidence type="ECO:0000313" key="2">
    <source>
        <dbReference type="EMBL" id="EJK64037.1"/>
    </source>
</evidence>
<keyword evidence="3" id="KW-1185">Reference proteome</keyword>
<evidence type="ECO:0000313" key="3">
    <source>
        <dbReference type="Proteomes" id="UP000266841"/>
    </source>
</evidence>
<dbReference type="AlphaFoldDB" id="K0T0M4"/>
<proteinExistence type="predicted"/>
<feature type="region of interest" description="Disordered" evidence="1">
    <location>
        <begin position="1"/>
        <end position="88"/>
    </location>
</feature>
<evidence type="ECO:0000256" key="1">
    <source>
        <dbReference type="SAM" id="MobiDB-lite"/>
    </source>
</evidence>
<dbReference type="EMBL" id="AGNL01017724">
    <property type="protein sequence ID" value="EJK64037.1"/>
    <property type="molecule type" value="Genomic_DNA"/>
</dbReference>
<feature type="compositionally biased region" description="Basic and acidic residues" evidence="1">
    <location>
        <begin position="65"/>
        <end position="80"/>
    </location>
</feature>
<dbReference type="Proteomes" id="UP000266841">
    <property type="component" value="Unassembled WGS sequence"/>
</dbReference>
<name>K0T0M4_THAOC</name>
<organism evidence="2 3">
    <name type="scientific">Thalassiosira oceanica</name>
    <name type="common">Marine diatom</name>
    <dbReference type="NCBI Taxonomy" id="159749"/>
    <lineage>
        <taxon>Eukaryota</taxon>
        <taxon>Sar</taxon>
        <taxon>Stramenopiles</taxon>
        <taxon>Ochrophyta</taxon>
        <taxon>Bacillariophyta</taxon>
        <taxon>Coscinodiscophyceae</taxon>
        <taxon>Thalassiosirophycidae</taxon>
        <taxon>Thalassiosirales</taxon>
        <taxon>Thalassiosiraceae</taxon>
        <taxon>Thalassiosira</taxon>
    </lineage>
</organism>
<comment type="caution">
    <text evidence="2">The sequence shown here is derived from an EMBL/GenBank/DDBJ whole genome shotgun (WGS) entry which is preliminary data.</text>
</comment>
<gene>
    <name evidence="2" type="ORF">THAOC_15271</name>
</gene>
<sequence>MSGAEPCRQRDQLAGRRGGGPATEKMSRIPSNFGTITFKPEEEEEEEEEGVRVTRANVADAALADSHRTQRELPDGRRDPSSTAGRTG</sequence>
<protein>
    <submittedName>
        <fullName evidence="2">Uncharacterized protein</fullName>
    </submittedName>
</protein>
<accession>K0T0M4</accession>